<dbReference type="InterPro" id="IPR018702">
    <property type="entry name" value="DUF2207"/>
</dbReference>
<proteinExistence type="predicted"/>
<feature type="transmembrane region" description="Helical" evidence="2">
    <location>
        <begin position="482"/>
        <end position="504"/>
    </location>
</feature>
<feature type="compositionally biased region" description="Low complexity" evidence="1">
    <location>
        <begin position="176"/>
        <end position="187"/>
    </location>
</feature>
<feature type="region of interest" description="Disordered" evidence="1">
    <location>
        <begin position="166"/>
        <end position="187"/>
    </location>
</feature>
<sequence length="1017" mass="108789">MTGDIDDVGDARAVHDDADRIPDPRPQHTPLWALLSRWLLGLEAWLRSHGGTRLRRGLRAFWAVVALAGAVLLFGPVINEPMSLDDITGSASTATDTWIARDFDVDYTIERTDEGRLEAEVVETIGAFFPDGVAETGIVRVLPTQYEGHALDPSDIEVTVDGEPATVDRSESSDQLTLTLSPGTSTTAPLSGDHEFVLHYRLHDLAYTDVDEATGASVDLLAWDVFGPSWPQAFSGLDVSITLPAELDDALVRQPRGALAWTLLAAGEWLSPEDPPAGAGAPPGAVSYGFTNDQNIPPYASARFTMVFEPGTFVMPPPTPLFLVQSFGPLLPLLFLAVTLLLALAARAVAWSDARGRPWFVAQSDPPKGLSARAAAQVLRTPRTFELASALEAVSGRGRPDRTALLRAAARAARRTGRLGDRVRATLGYLSASEYAGQLRGGLRRIPTGFVRDVFIAAPLALTLLQWGLVRQLSHQEPLAVVWWPAAFVVVSSAISLVVLALALTARPLTRKGALVRQHLLGIGVYAERTQLLDRATTRDPLLAYAVVASGRGEARDTGRRVLSLIEGELGDQAASRGWRSSDFLSAPRILVRVVAVVLFAASVTAAAVLPNPYPRSLDPVAYSGDIPGTYFNEVRSFEADAVLTVDDDRRARLAVTERIVVDFATESTSEVPQFVRQWPTRADGQELGLAVTGVTLDGTDAAYRASREGDTELMTTMFREVLTGEHEVVVTYELASPVLAATGARVAEGSDTVDRLRWTALLEGWESSPGWQQDDAPSPLTLSLTIPDALAGSALAAGWITEDTDSSDSARLWEQTVVPFGRVASDAADDTGTIDSREPVAGGTRYLLDVREDGNGFPFELRVNDLGAMLDYPAGTFAGPDPGALVLQKVRDAFPLALVVALGVVALAIGAVSALAARRRGSRRAPPGFVRDLVWWLGSSTAVSTVWLFVWASSDMPGDWPEFPPLGLSALAAIVGAAACWAFTLRQQPSTARGASRPAGRAPSGAARAKRSATRR</sequence>
<dbReference type="AlphaFoldDB" id="A0AB39BEC5"/>
<evidence type="ECO:0000256" key="1">
    <source>
        <dbReference type="SAM" id="MobiDB-lite"/>
    </source>
</evidence>
<evidence type="ECO:0000259" key="3">
    <source>
        <dbReference type="Pfam" id="PF09972"/>
    </source>
</evidence>
<feature type="transmembrane region" description="Helical" evidence="2">
    <location>
        <begin position="895"/>
        <end position="918"/>
    </location>
</feature>
<keyword evidence="2" id="KW-0812">Transmembrane</keyword>
<evidence type="ECO:0000256" key="2">
    <source>
        <dbReference type="SAM" id="Phobius"/>
    </source>
</evidence>
<feature type="transmembrane region" description="Helical" evidence="2">
    <location>
        <begin position="330"/>
        <end position="350"/>
    </location>
</feature>
<name>A0AB39BEC5_9MICO</name>
<dbReference type="RefSeq" id="WP_368496933.1">
    <property type="nucleotide sequence ID" value="NZ_CP162511.1"/>
</dbReference>
<feature type="domain" description="DUF2207" evidence="3">
    <location>
        <begin position="118"/>
        <end position="244"/>
    </location>
</feature>
<feature type="transmembrane region" description="Helical" evidence="2">
    <location>
        <begin position="450"/>
        <end position="470"/>
    </location>
</feature>
<gene>
    <name evidence="4" type="ORF">ABFY20_14470</name>
</gene>
<feature type="transmembrane region" description="Helical" evidence="2">
    <location>
        <begin position="930"/>
        <end position="952"/>
    </location>
</feature>
<organism evidence="4">
    <name type="scientific">Herbiconiux sp. A18JL235</name>
    <dbReference type="NCBI Taxonomy" id="3152363"/>
    <lineage>
        <taxon>Bacteria</taxon>
        <taxon>Bacillati</taxon>
        <taxon>Actinomycetota</taxon>
        <taxon>Actinomycetes</taxon>
        <taxon>Micrococcales</taxon>
        <taxon>Microbacteriaceae</taxon>
        <taxon>Herbiconiux</taxon>
    </lineage>
</organism>
<feature type="compositionally biased region" description="Basic and acidic residues" evidence="1">
    <location>
        <begin position="9"/>
        <end position="22"/>
    </location>
</feature>
<feature type="transmembrane region" description="Helical" evidence="2">
    <location>
        <begin position="590"/>
        <end position="610"/>
    </location>
</feature>
<accession>A0AB39BEC5</accession>
<feature type="compositionally biased region" description="Low complexity" evidence="1">
    <location>
        <begin position="993"/>
        <end position="1008"/>
    </location>
</feature>
<feature type="region of interest" description="Disordered" evidence="1">
    <location>
        <begin position="992"/>
        <end position="1017"/>
    </location>
</feature>
<reference evidence="4" key="1">
    <citation type="submission" date="2024-05" db="EMBL/GenBank/DDBJ databases">
        <title>Herbiconiux sp. A18JL235.</title>
        <authorList>
            <person name="Zhang G."/>
        </authorList>
    </citation>
    <scope>NUCLEOTIDE SEQUENCE</scope>
    <source>
        <strain evidence="4">A18JL235</strain>
    </source>
</reference>
<protein>
    <submittedName>
        <fullName evidence="4">DUF2207 domain-containing protein</fullName>
    </submittedName>
</protein>
<feature type="transmembrane region" description="Helical" evidence="2">
    <location>
        <begin position="964"/>
        <end position="984"/>
    </location>
</feature>
<evidence type="ECO:0000313" key="4">
    <source>
        <dbReference type="EMBL" id="XDI04528.1"/>
    </source>
</evidence>
<dbReference type="Pfam" id="PF09972">
    <property type="entry name" value="DUF2207"/>
    <property type="match status" value="1"/>
</dbReference>
<feature type="region of interest" description="Disordered" evidence="1">
    <location>
        <begin position="1"/>
        <end position="22"/>
    </location>
</feature>
<feature type="transmembrane region" description="Helical" evidence="2">
    <location>
        <begin position="58"/>
        <end position="78"/>
    </location>
</feature>
<dbReference type="EMBL" id="CP162511">
    <property type="protein sequence ID" value="XDI04528.1"/>
    <property type="molecule type" value="Genomic_DNA"/>
</dbReference>
<keyword evidence="2" id="KW-1133">Transmembrane helix</keyword>
<keyword evidence="2" id="KW-0472">Membrane</keyword>